<dbReference type="SUPFAM" id="SSF47413">
    <property type="entry name" value="lambda repressor-like DNA-binding domains"/>
    <property type="match status" value="1"/>
</dbReference>
<dbReference type="AlphaFoldDB" id="H6SP00"/>
<evidence type="ECO:0000256" key="1">
    <source>
        <dbReference type="ARBA" id="ARBA00023125"/>
    </source>
</evidence>
<dbReference type="CDD" id="cd00093">
    <property type="entry name" value="HTH_XRE"/>
    <property type="match status" value="1"/>
</dbReference>
<dbReference type="PATRIC" id="fig|1150469.3.peg.524"/>
<accession>H6SP00</accession>
<dbReference type="EMBL" id="HE663493">
    <property type="protein sequence ID" value="CCG07072.1"/>
    <property type="molecule type" value="Genomic_DNA"/>
</dbReference>
<dbReference type="InterPro" id="IPR039418">
    <property type="entry name" value="LexA-like"/>
</dbReference>
<organism evidence="3 4">
    <name type="scientific">Pararhodospirillum photometricum DSM 122</name>
    <dbReference type="NCBI Taxonomy" id="1150469"/>
    <lineage>
        <taxon>Bacteria</taxon>
        <taxon>Pseudomonadati</taxon>
        <taxon>Pseudomonadota</taxon>
        <taxon>Alphaproteobacteria</taxon>
        <taxon>Rhodospirillales</taxon>
        <taxon>Rhodospirillaceae</taxon>
        <taxon>Pararhodospirillum</taxon>
    </lineage>
</organism>
<dbReference type="Proteomes" id="UP000033220">
    <property type="component" value="Chromosome DSM 122"/>
</dbReference>
<dbReference type="Gene3D" id="1.10.260.40">
    <property type="entry name" value="lambda repressor-like DNA-binding domains"/>
    <property type="match status" value="1"/>
</dbReference>
<dbReference type="InterPro" id="IPR036286">
    <property type="entry name" value="LexA/Signal_pep-like_sf"/>
</dbReference>
<protein>
    <submittedName>
        <fullName evidence="3">Transcriptional regulator, XRE family</fullName>
    </submittedName>
</protein>
<evidence type="ECO:0000259" key="2">
    <source>
        <dbReference type="PROSITE" id="PS50943"/>
    </source>
</evidence>
<dbReference type="InterPro" id="IPR010982">
    <property type="entry name" value="Lambda_DNA-bd_dom_sf"/>
</dbReference>
<dbReference type="STRING" id="1150469.RSPPHO_00446"/>
<dbReference type="Pfam" id="PF01381">
    <property type="entry name" value="HTH_3"/>
    <property type="match status" value="1"/>
</dbReference>
<dbReference type="HOGENOM" id="CLU_088925_0_1_5"/>
<sequence>MAYVASMNDIGKRIADSRKDQGLSQYALAKLLGVNQSTIAYYERGRNTPKPWIVEDIARLLNVSASYLLYGRDAEDPPVPVVGTVGAGGVITYPSELPLDLTQPPPGASSRTQAVRVEGDGLWPVYRAGDLLFHAAVDPHRMPEDLYGRDCIVRTSDGQTLVRHVKRGRTKALFTLAAFNAPDEEDVALDTAAPIRWIRRA</sequence>
<dbReference type="PROSITE" id="PS50943">
    <property type="entry name" value="HTH_CROC1"/>
    <property type="match status" value="1"/>
</dbReference>
<dbReference type="PANTHER" id="PTHR46558:SF11">
    <property type="entry name" value="HTH-TYPE TRANSCRIPTIONAL REGULATOR XRE"/>
    <property type="match status" value="1"/>
</dbReference>
<dbReference type="SMART" id="SM00530">
    <property type="entry name" value="HTH_XRE"/>
    <property type="match status" value="1"/>
</dbReference>
<evidence type="ECO:0000313" key="4">
    <source>
        <dbReference type="Proteomes" id="UP000033220"/>
    </source>
</evidence>
<dbReference type="InterPro" id="IPR001387">
    <property type="entry name" value="Cro/C1-type_HTH"/>
</dbReference>
<keyword evidence="4" id="KW-1185">Reference proteome</keyword>
<dbReference type="KEGG" id="rpm:RSPPHO_00446"/>
<dbReference type="CDD" id="cd06529">
    <property type="entry name" value="S24_LexA-like"/>
    <property type="match status" value="1"/>
</dbReference>
<keyword evidence="1" id="KW-0238">DNA-binding</keyword>
<reference evidence="3 4" key="1">
    <citation type="submission" date="2012-02" db="EMBL/GenBank/DDBJ databases">
        <title>Shotgun genome sequence of Phaeospirillum photometricum DSM 122.</title>
        <authorList>
            <person name="Duquesne K."/>
            <person name="Sturgis J."/>
        </authorList>
    </citation>
    <scope>NUCLEOTIDE SEQUENCE [LARGE SCALE GENOMIC DNA]</scope>
    <source>
        <strain evidence="4">DSM122</strain>
    </source>
</reference>
<feature type="domain" description="HTH cro/C1-type" evidence="2">
    <location>
        <begin position="14"/>
        <end position="68"/>
    </location>
</feature>
<dbReference type="Gene3D" id="2.10.109.10">
    <property type="entry name" value="Umud Fragment, subunit A"/>
    <property type="match status" value="1"/>
</dbReference>
<dbReference type="SUPFAM" id="SSF51306">
    <property type="entry name" value="LexA/Signal peptidase"/>
    <property type="match status" value="1"/>
</dbReference>
<dbReference type="PANTHER" id="PTHR46558">
    <property type="entry name" value="TRACRIPTIONAL REGULATORY PROTEIN-RELATED-RELATED"/>
    <property type="match status" value="1"/>
</dbReference>
<dbReference type="GO" id="GO:0003677">
    <property type="term" value="F:DNA binding"/>
    <property type="evidence" value="ECO:0007669"/>
    <property type="project" value="UniProtKB-KW"/>
</dbReference>
<evidence type="ECO:0000313" key="3">
    <source>
        <dbReference type="EMBL" id="CCG07072.1"/>
    </source>
</evidence>
<dbReference type="eggNOG" id="COG2932">
    <property type="taxonomic scope" value="Bacteria"/>
</dbReference>
<gene>
    <name evidence="3" type="ORF">RSPPHO_00446</name>
</gene>
<name>H6SP00_PARPM</name>
<proteinExistence type="predicted"/>